<name>A0ACC2K2X5_PERAE</name>
<organism evidence="1 2">
    <name type="scientific">Persea americana</name>
    <name type="common">Avocado</name>
    <dbReference type="NCBI Taxonomy" id="3435"/>
    <lineage>
        <taxon>Eukaryota</taxon>
        <taxon>Viridiplantae</taxon>
        <taxon>Streptophyta</taxon>
        <taxon>Embryophyta</taxon>
        <taxon>Tracheophyta</taxon>
        <taxon>Spermatophyta</taxon>
        <taxon>Magnoliopsida</taxon>
        <taxon>Magnoliidae</taxon>
        <taxon>Laurales</taxon>
        <taxon>Lauraceae</taxon>
        <taxon>Persea</taxon>
    </lineage>
</organism>
<gene>
    <name evidence="1" type="ORF">MRB53_034798</name>
</gene>
<evidence type="ECO:0000313" key="1">
    <source>
        <dbReference type="EMBL" id="KAJ8615426.1"/>
    </source>
</evidence>
<accession>A0ACC2K2X5</accession>
<dbReference type="EMBL" id="CM056820">
    <property type="protein sequence ID" value="KAJ8615426.1"/>
    <property type="molecule type" value="Genomic_DNA"/>
</dbReference>
<evidence type="ECO:0000313" key="2">
    <source>
        <dbReference type="Proteomes" id="UP001234297"/>
    </source>
</evidence>
<proteinExistence type="predicted"/>
<keyword evidence="2" id="KW-1185">Reference proteome</keyword>
<dbReference type="Proteomes" id="UP001234297">
    <property type="component" value="Chromosome 12"/>
</dbReference>
<reference evidence="1 2" key="1">
    <citation type="journal article" date="2022" name="Hortic Res">
        <title>A haplotype resolved chromosomal level avocado genome allows analysis of novel avocado genes.</title>
        <authorList>
            <person name="Nath O."/>
            <person name="Fletcher S.J."/>
            <person name="Hayward A."/>
            <person name="Shaw L.M."/>
            <person name="Masouleh A.K."/>
            <person name="Furtado A."/>
            <person name="Henry R.J."/>
            <person name="Mitter N."/>
        </authorList>
    </citation>
    <scope>NUCLEOTIDE SEQUENCE [LARGE SCALE GENOMIC DNA]</scope>
    <source>
        <strain evidence="2">cv. Hass</strain>
    </source>
</reference>
<protein>
    <submittedName>
        <fullName evidence="1">Uncharacterized protein</fullName>
    </submittedName>
</protein>
<sequence length="97" mass="10862">MGFNFVVECKRGKENTVADALSRRKDKGDGVGENCAISRPLPNWLEALKEEIKTKPTLHQLRILISLKTSFRNFMAAPMKGSIKPSIEFVLTSIGRE</sequence>
<comment type="caution">
    <text evidence="1">The sequence shown here is derived from an EMBL/GenBank/DDBJ whole genome shotgun (WGS) entry which is preliminary data.</text>
</comment>